<feature type="domain" description="Alanine dehydrogenase/pyridine nucleotide transhydrogenase NAD(H)-binding" evidence="1">
    <location>
        <begin position="4"/>
        <end position="77"/>
    </location>
</feature>
<dbReference type="PANTHER" id="PTHR42795:SF1">
    <property type="entry name" value="ALANINE DEHYDROGENASE"/>
    <property type="match status" value="1"/>
</dbReference>
<organism evidence="2 3">
    <name type="scientific">Virgibacillus alimentarius</name>
    <dbReference type="NCBI Taxonomy" id="698769"/>
    <lineage>
        <taxon>Bacteria</taxon>
        <taxon>Bacillati</taxon>
        <taxon>Bacillota</taxon>
        <taxon>Bacilli</taxon>
        <taxon>Bacillales</taxon>
        <taxon>Bacillaceae</taxon>
        <taxon>Virgibacillus</taxon>
    </lineage>
</organism>
<dbReference type="InterPro" id="IPR007698">
    <property type="entry name" value="AlaDH/PNT_NAD(H)-bd"/>
</dbReference>
<proteinExistence type="predicted"/>
<name>A0ABS4S5G2_9BACI</name>
<comment type="caution">
    <text evidence="2">The sequence shown here is derived from an EMBL/GenBank/DDBJ whole genome shotgun (WGS) entry which is preliminary data.</text>
</comment>
<gene>
    <name evidence="2" type="ORF">J2Z81_000645</name>
</gene>
<reference evidence="2 3" key="1">
    <citation type="submission" date="2021-03" db="EMBL/GenBank/DDBJ databases">
        <title>Genomic Encyclopedia of Type Strains, Phase IV (KMG-IV): sequencing the most valuable type-strain genomes for metagenomic binning, comparative biology and taxonomic classification.</title>
        <authorList>
            <person name="Goeker M."/>
        </authorList>
    </citation>
    <scope>NUCLEOTIDE SEQUENCE [LARGE SCALE GENOMIC DNA]</scope>
    <source>
        <strain evidence="2 3">DSM 25790</strain>
    </source>
</reference>
<evidence type="ECO:0000259" key="1">
    <source>
        <dbReference type="Pfam" id="PF01262"/>
    </source>
</evidence>
<dbReference type="PANTHER" id="PTHR42795">
    <property type="entry name" value="ALANINE DEHYDROGENASE"/>
    <property type="match status" value="1"/>
</dbReference>
<dbReference type="SUPFAM" id="SSF52283">
    <property type="entry name" value="Formate/glycerate dehydrogenase catalytic domain-like"/>
    <property type="match status" value="1"/>
</dbReference>
<dbReference type="Pfam" id="PF01262">
    <property type="entry name" value="AlaDh_PNT_C"/>
    <property type="match status" value="1"/>
</dbReference>
<feature type="non-terminal residue" evidence="2">
    <location>
        <position position="1"/>
    </location>
</feature>
<accession>A0ABS4S5G2</accession>
<protein>
    <submittedName>
        <fullName evidence="2">Alanine dehydrogenase</fullName>
    </submittedName>
</protein>
<evidence type="ECO:0000313" key="3">
    <source>
        <dbReference type="Proteomes" id="UP001519294"/>
    </source>
</evidence>
<sequence>TSDRITSHDDPTFTKHGVVHYTVANIPGAVPRTGTIGLTNVTVPYALQIANKGYKQACLDNPALLKGLNALEGHVTFKGVAESHQLPYDDAEALLKTGINV</sequence>
<dbReference type="Proteomes" id="UP001519294">
    <property type="component" value="Unassembled WGS sequence"/>
</dbReference>
<dbReference type="Gene3D" id="3.40.50.720">
    <property type="entry name" value="NAD(P)-binding Rossmann-like Domain"/>
    <property type="match status" value="1"/>
</dbReference>
<evidence type="ECO:0000313" key="2">
    <source>
        <dbReference type="EMBL" id="MBP2256703.1"/>
    </source>
</evidence>
<dbReference type="EMBL" id="JAGIKX010000003">
    <property type="protein sequence ID" value="MBP2256703.1"/>
    <property type="molecule type" value="Genomic_DNA"/>
</dbReference>
<keyword evidence="3" id="KW-1185">Reference proteome</keyword>